<organism evidence="1 2">
    <name type="scientific">Caloramator proteoclasticus DSM 10124</name>
    <dbReference type="NCBI Taxonomy" id="1121262"/>
    <lineage>
        <taxon>Bacteria</taxon>
        <taxon>Bacillati</taxon>
        <taxon>Bacillota</taxon>
        <taxon>Clostridia</taxon>
        <taxon>Eubacteriales</taxon>
        <taxon>Clostridiaceae</taxon>
        <taxon>Caloramator</taxon>
    </lineage>
</organism>
<proteinExistence type="predicted"/>
<keyword evidence="1" id="KW-0378">Hydrolase</keyword>
<protein>
    <submittedName>
        <fullName evidence="1">Superfamily II DNA/RNA helicase required for DNA uptake (Late competence protein)</fullName>
    </submittedName>
</protein>
<evidence type="ECO:0000313" key="1">
    <source>
        <dbReference type="EMBL" id="SHE30064.1"/>
    </source>
</evidence>
<evidence type="ECO:0000313" key="2">
    <source>
        <dbReference type="Proteomes" id="UP000184423"/>
    </source>
</evidence>
<name>A0A1M4SCW3_9CLOT</name>
<sequence length="540" mass="62849">MEVYLYKARGKGGSIYDITLNPQIDFEVLRKIRGITNIEILTDKIDLCVAEEIINQIYSGNFIGRFISLQEYYLNKILKSYGIKKESRFITSGKPIPKVEDLERIEEYIKGKIISFRYLMELDEIKNMDYELVIDVIQTLYCERRIKYTKAVKTIKNKEVCFLCEKEKCDVCNFEHIEDDILLYAADNYNNLKPPHIEPIINRSSIATVNTLKEVTEFIKSKREKSMLLSSPKAFSIDVLIEAVYEVLKVGGRVLYITSPKFINEAKQEFQSKINGARVEIVLGRKAKLVDCEIIVTSYTDYPCFYKSFDLVIFDKRLIFLDLTSLQDEIFKKAKKERGKFLKISVSLNEEDKKEYKDLIYMPVDGIKKPMPEPMNIISRYLDGTEDFMPQMAIDFILFTISKKNNLIIFVPDEGYIQKVYYILSQTLNIDTDLIEYSTHKDKDGLFRFMKKEGSILISSDAADAYLSYENTNVIIMYSDNRAYTLEAIIYMCQIPMNFQGKKIGEVYFVSCQETENMQIAKSTIRILNKVAWEKGYLKK</sequence>
<keyword evidence="1" id="KW-0067">ATP-binding</keyword>
<dbReference type="AlphaFoldDB" id="A0A1M4SCW3"/>
<accession>A0A1M4SCW3</accession>
<dbReference type="RefSeq" id="WP_027307877.1">
    <property type="nucleotide sequence ID" value="NZ_FQVG01000001.1"/>
</dbReference>
<reference evidence="2" key="1">
    <citation type="submission" date="2016-11" db="EMBL/GenBank/DDBJ databases">
        <authorList>
            <person name="Varghese N."/>
            <person name="Submissions S."/>
        </authorList>
    </citation>
    <scope>NUCLEOTIDE SEQUENCE [LARGE SCALE GENOMIC DNA]</scope>
    <source>
        <strain evidence="2">DSM 10124</strain>
    </source>
</reference>
<dbReference type="Proteomes" id="UP000184423">
    <property type="component" value="Unassembled WGS sequence"/>
</dbReference>
<keyword evidence="2" id="KW-1185">Reference proteome</keyword>
<dbReference type="GO" id="GO:0004386">
    <property type="term" value="F:helicase activity"/>
    <property type="evidence" value="ECO:0007669"/>
    <property type="project" value="UniProtKB-KW"/>
</dbReference>
<gene>
    <name evidence="1" type="ORF">SAMN02746091_00126</name>
</gene>
<dbReference type="EMBL" id="FQVG01000001">
    <property type="protein sequence ID" value="SHE30064.1"/>
    <property type="molecule type" value="Genomic_DNA"/>
</dbReference>
<keyword evidence="1" id="KW-0347">Helicase</keyword>
<keyword evidence="1" id="KW-0547">Nucleotide-binding</keyword>